<dbReference type="GO" id="GO:0006637">
    <property type="term" value="P:acyl-CoA metabolic process"/>
    <property type="evidence" value="ECO:0007669"/>
    <property type="project" value="TreeGrafter"/>
</dbReference>
<reference evidence="2 3" key="1">
    <citation type="submission" date="2019-06" db="EMBL/GenBank/DDBJ databases">
        <title>Whole genome shotgun sequence of Microbacterium liquefaciens NBRC 15037.</title>
        <authorList>
            <person name="Hosoyama A."/>
            <person name="Uohara A."/>
            <person name="Ohji S."/>
            <person name="Ichikawa N."/>
        </authorList>
    </citation>
    <scope>NUCLEOTIDE SEQUENCE [LARGE SCALE GENOMIC DNA]</scope>
    <source>
        <strain evidence="2 3">NBRC 15037</strain>
    </source>
</reference>
<dbReference type="Proteomes" id="UP000317410">
    <property type="component" value="Unassembled WGS sequence"/>
</dbReference>
<proteinExistence type="predicted"/>
<comment type="caution">
    <text evidence="2">The sequence shown here is derived from an EMBL/GenBank/DDBJ whole genome shotgun (WGS) entry which is preliminary data.</text>
</comment>
<dbReference type="InterPro" id="IPR014940">
    <property type="entry name" value="BAAT_C"/>
</dbReference>
<gene>
    <name evidence="2" type="ORF">MLI01_21110</name>
</gene>
<dbReference type="SUPFAM" id="SSF53474">
    <property type="entry name" value="alpha/beta-Hydrolases"/>
    <property type="match status" value="1"/>
</dbReference>
<accession>A0A4Y4B6G8</accession>
<evidence type="ECO:0000313" key="3">
    <source>
        <dbReference type="Proteomes" id="UP000317410"/>
    </source>
</evidence>
<dbReference type="PANTHER" id="PTHR10824:SF4">
    <property type="entry name" value="ACYL-COENZYME A THIOESTERASE 1-LIKE"/>
    <property type="match status" value="1"/>
</dbReference>
<dbReference type="EMBL" id="BJNQ01000013">
    <property type="protein sequence ID" value="GEC75966.1"/>
    <property type="molecule type" value="Genomic_DNA"/>
</dbReference>
<dbReference type="Pfam" id="PF08840">
    <property type="entry name" value="BAAT_C"/>
    <property type="match status" value="1"/>
</dbReference>
<evidence type="ECO:0000313" key="2">
    <source>
        <dbReference type="EMBL" id="GEC75966.1"/>
    </source>
</evidence>
<dbReference type="Gene3D" id="3.40.50.1820">
    <property type="entry name" value="alpha/beta hydrolase"/>
    <property type="match status" value="1"/>
</dbReference>
<dbReference type="GO" id="GO:0047617">
    <property type="term" value="F:fatty acyl-CoA hydrolase activity"/>
    <property type="evidence" value="ECO:0007669"/>
    <property type="project" value="TreeGrafter"/>
</dbReference>
<dbReference type="GO" id="GO:0006631">
    <property type="term" value="P:fatty acid metabolic process"/>
    <property type="evidence" value="ECO:0007669"/>
    <property type="project" value="TreeGrafter"/>
</dbReference>
<dbReference type="InterPro" id="IPR029058">
    <property type="entry name" value="AB_hydrolase_fold"/>
</dbReference>
<organism evidence="2 3">
    <name type="scientific">Microbacterium maritypicum</name>
    <name type="common">Microbacterium liquefaciens</name>
    <dbReference type="NCBI Taxonomy" id="33918"/>
    <lineage>
        <taxon>Bacteria</taxon>
        <taxon>Bacillati</taxon>
        <taxon>Actinomycetota</taxon>
        <taxon>Actinomycetes</taxon>
        <taxon>Micrococcales</taxon>
        <taxon>Microbacteriaceae</taxon>
        <taxon>Microbacterium</taxon>
    </lineage>
</organism>
<sequence length="248" mass="26140">MLLLAGSSGRVESQRADLLARHGARVRAIRWFGGMGQRPAPHEVPIELFIDQLDLLRRDADRVAIFGTSFGAEAALVTASLHPVDATVAVAPSSVVWAGLTDGDWSSHWTSRGTPLPAVSFDPSWVSSTVPPEYRSLYEASIDRAPDAAAAAAIRTEYITGVVVLIAGGDDRVWPSGQFAAEISARRSAHGRETTVVTHPAAGHRMVLPGETVAAGGVTMERGGSPSADAELGALAWPQIVHALDLRA</sequence>
<dbReference type="AlphaFoldDB" id="A0A4Y4B6G8"/>
<dbReference type="PANTHER" id="PTHR10824">
    <property type="entry name" value="ACYL-COENZYME A THIOESTERASE-RELATED"/>
    <property type="match status" value="1"/>
</dbReference>
<feature type="domain" description="BAAT/Acyl-CoA thioester hydrolase C-terminal" evidence="1">
    <location>
        <begin position="60"/>
        <end position="241"/>
    </location>
</feature>
<evidence type="ECO:0000259" key="1">
    <source>
        <dbReference type="Pfam" id="PF08840"/>
    </source>
</evidence>
<protein>
    <submittedName>
        <fullName evidence="2">Acyl-CoA thioesterase</fullName>
    </submittedName>
</protein>
<name>A0A4Y4B6G8_MICMQ</name>